<proteinExistence type="predicted"/>
<feature type="compositionally biased region" description="Polar residues" evidence="3">
    <location>
        <begin position="12"/>
        <end position="21"/>
    </location>
</feature>
<evidence type="ECO:0000256" key="3">
    <source>
        <dbReference type="SAM" id="MobiDB-lite"/>
    </source>
</evidence>
<dbReference type="PANTHER" id="PTHR28638:SF2">
    <property type="entry name" value="CELL CYCLE PROGRESSION PROTEIN 1"/>
    <property type="match status" value="1"/>
</dbReference>
<dbReference type="AlphaFoldDB" id="A0ABD1JPF5"/>
<protein>
    <recommendedName>
        <fullName evidence="6">Cell cycle progression protein 1</fullName>
    </recommendedName>
</protein>
<dbReference type="PANTHER" id="PTHR28638">
    <property type="entry name" value="CELL CYCLE PROGRESSION PROTEIN 1"/>
    <property type="match status" value="1"/>
</dbReference>
<gene>
    <name evidence="4" type="ORF">ACEWY4_015738</name>
</gene>
<feature type="compositionally biased region" description="Basic and acidic residues" evidence="3">
    <location>
        <begin position="794"/>
        <end position="806"/>
    </location>
</feature>
<feature type="compositionally biased region" description="Basic and acidic residues" evidence="3">
    <location>
        <begin position="597"/>
        <end position="619"/>
    </location>
</feature>
<feature type="compositionally biased region" description="Basic residues" evidence="3">
    <location>
        <begin position="807"/>
        <end position="818"/>
    </location>
</feature>
<comment type="caution">
    <text evidence="4">The sequence shown here is derived from an EMBL/GenBank/DDBJ whole genome shotgun (WGS) entry which is preliminary data.</text>
</comment>
<feature type="region of interest" description="Disordered" evidence="3">
    <location>
        <begin position="583"/>
        <end position="670"/>
    </location>
</feature>
<reference evidence="4 5" key="1">
    <citation type="submission" date="2024-09" db="EMBL/GenBank/DDBJ databases">
        <title>A chromosome-level genome assembly of Gray's grenadier anchovy, Coilia grayii.</title>
        <authorList>
            <person name="Fu Z."/>
        </authorList>
    </citation>
    <scope>NUCLEOTIDE SEQUENCE [LARGE SCALE GENOMIC DNA]</scope>
    <source>
        <strain evidence="4">G4</strain>
        <tissue evidence="4">Muscle</tissue>
    </source>
</reference>
<feature type="compositionally biased region" description="Basic residues" evidence="3">
    <location>
        <begin position="629"/>
        <end position="640"/>
    </location>
</feature>
<evidence type="ECO:0000313" key="5">
    <source>
        <dbReference type="Proteomes" id="UP001591681"/>
    </source>
</evidence>
<keyword evidence="5" id="KW-1185">Reference proteome</keyword>
<evidence type="ECO:0008006" key="6">
    <source>
        <dbReference type="Google" id="ProtNLM"/>
    </source>
</evidence>
<feature type="region of interest" description="Disordered" evidence="3">
    <location>
        <begin position="787"/>
        <end position="851"/>
    </location>
</feature>
<keyword evidence="1 2" id="KW-0175">Coiled coil</keyword>
<feature type="compositionally biased region" description="Low complexity" evidence="3">
    <location>
        <begin position="1"/>
        <end position="11"/>
    </location>
</feature>
<evidence type="ECO:0000313" key="4">
    <source>
        <dbReference type="EMBL" id="KAL2088839.1"/>
    </source>
</evidence>
<name>A0ABD1JPF5_9TELE</name>
<feature type="region of interest" description="Disordered" evidence="3">
    <location>
        <begin position="105"/>
        <end position="153"/>
    </location>
</feature>
<feature type="region of interest" description="Disordered" evidence="3">
    <location>
        <begin position="169"/>
        <end position="234"/>
    </location>
</feature>
<dbReference type="EMBL" id="JBHFQA010000013">
    <property type="protein sequence ID" value="KAL2088839.1"/>
    <property type="molecule type" value="Genomic_DNA"/>
</dbReference>
<evidence type="ECO:0000256" key="2">
    <source>
        <dbReference type="SAM" id="Coils"/>
    </source>
</evidence>
<dbReference type="Proteomes" id="UP001591681">
    <property type="component" value="Unassembled WGS sequence"/>
</dbReference>
<organism evidence="4 5">
    <name type="scientific">Coilia grayii</name>
    <name type="common">Gray's grenadier anchovy</name>
    <dbReference type="NCBI Taxonomy" id="363190"/>
    <lineage>
        <taxon>Eukaryota</taxon>
        <taxon>Metazoa</taxon>
        <taxon>Chordata</taxon>
        <taxon>Craniata</taxon>
        <taxon>Vertebrata</taxon>
        <taxon>Euteleostomi</taxon>
        <taxon>Actinopterygii</taxon>
        <taxon>Neopterygii</taxon>
        <taxon>Teleostei</taxon>
        <taxon>Clupei</taxon>
        <taxon>Clupeiformes</taxon>
        <taxon>Clupeoidei</taxon>
        <taxon>Engraulidae</taxon>
        <taxon>Coilinae</taxon>
        <taxon>Coilia</taxon>
    </lineage>
</organism>
<feature type="region of interest" description="Disordered" evidence="3">
    <location>
        <begin position="1"/>
        <end position="25"/>
    </location>
</feature>
<dbReference type="InterPro" id="IPR051990">
    <property type="entry name" value="CCPG1/PBIP1"/>
</dbReference>
<sequence>MSESSSDTESSCGWTIISNEGSDIETLGNENALEHEVEASESGSILETELLDQSASACAEATEEHGDSSLNATLKAESFGELHSASEVGVEEVADEHVTLCSSSDHSDIVTLGDSAKEERAAVEGDGDDDEDDHDEEVAAESEDLYMGTSSSSQYAFSAPETVFPLEQPVVRESSSSSDEEVGAEASPAVRKRRVRRSTAGSVPEEAPQRCEQAEVPRERHERQDPRAGAAEQGHVSGTLNKCILLALVVAVSMGFGHFYGTVQIQERQRIVEKSRVHEHSGTRELHQCHRPEEDVSKGVIESLREDLEEKRNMMMSLTGLMDKITKENQQLRLKQDQLQAQKIDLVEQLKQTEEERSAVELDQEQLARENRQLKSSLEREEASLSALQDELRSLRAQIRQLEDRGAGADSIVQENQRLKDHLEEERQRMRSIWEQRNRLVVEAQALRGELDLERRATDKLKEELSRRSPADVEAEELQSRLLELEKKLNFEQQRSDLWERLYVETKEDRENAKGDRQPKAKMPKEGIIGKVKETFDAVKNSTKEFVHHHKEQIKKAKEAVKENLRKFSDSVKSTFRNFKNSASTIFDRNHRPHERKFHERKERKAQHQEPFRMHRDDLSSEEDLWQHRPQKPFHRHPRKSTLDSSSQAQRNTRKSGTKKDTGPAGPKAIPKGCSSVFDCAYQESMSLFNKAMDPIRADEFKQLLHSYLQQEVDHFHHWNELEGFIKNFFHNGVFIHDQMLFTDFVSGVEDYLEDIDEYQNHDDDVFEDLDDYIYRHFFGDTYSKRYGPSRPLEGPDSKTKENREARHQRKHQRARPRPQKERKWTRQGRPDRHMADVKIELGPMPFDPKY</sequence>
<dbReference type="Gene3D" id="1.20.120.20">
    <property type="entry name" value="Apolipoprotein"/>
    <property type="match status" value="1"/>
</dbReference>
<feature type="compositionally biased region" description="Basic and acidic residues" evidence="3">
    <location>
        <begin position="207"/>
        <end position="226"/>
    </location>
</feature>
<evidence type="ECO:0000256" key="1">
    <source>
        <dbReference type="ARBA" id="ARBA00023054"/>
    </source>
</evidence>
<accession>A0ABD1JPF5</accession>
<feature type="compositionally biased region" description="Basic and acidic residues" evidence="3">
    <location>
        <begin position="819"/>
        <end position="840"/>
    </location>
</feature>
<feature type="coiled-coil region" evidence="2">
    <location>
        <begin position="301"/>
        <end position="495"/>
    </location>
</feature>
<feature type="compositionally biased region" description="Acidic residues" evidence="3">
    <location>
        <begin position="125"/>
        <end position="144"/>
    </location>
</feature>